<gene>
    <name evidence="2" type="ORF">M404DRAFT_998322</name>
</gene>
<keyword evidence="3" id="KW-1185">Reference proteome</keyword>
<name>A0A0C3PG30_PISTI</name>
<dbReference type="AlphaFoldDB" id="A0A0C3PG30"/>
<evidence type="ECO:0000256" key="1">
    <source>
        <dbReference type="SAM" id="MobiDB-lite"/>
    </source>
</evidence>
<dbReference type="Proteomes" id="UP000054217">
    <property type="component" value="Unassembled WGS sequence"/>
</dbReference>
<organism evidence="2 3">
    <name type="scientific">Pisolithus tinctorius Marx 270</name>
    <dbReference type="NCBI Taxonomy" id="870435"/>
    <lineage>
        <taxon>Eukaryota</taxon>
        <taxon>Fungi</taxon>
        <taxon>Dikarya</taxon>
        <taxon>Basidiomycota</taxon>
        <taxon>Agaricomycotina</taxon>
        <taxon>Agaricomycetes</taxon>
        <taxon>Agaricomycetidae</taxon>
        <taxon>Boletales</taxon>
        <taxon>Sclerodermatineae</taxon>
        <taxon>Pisolithaceae</taxon>
        <taxon>Pisolithus</taxon>
    </lineage>
</organism>
<dbReference type="InParanoid" id="A0A0C3PG30"/>
<reference evidence="2 3" key="1">
    <citation type="submission" date="2014-04" db="EMBL/GenBank/DDBJ databases">
        <authorList>
            <consortium name="DOE Joint Genome Institute"/>
            <person name="Kuo A."/>
            <person name="Kohler A."/>
            <person name="Costa M.D."/>
            <person name="Nagy L.G."/>
            <person name="Floudas D."/>
            <person name="Copeland A."/>
            <person name="Barry K.W."/>
            <person name="Cichocki N."/>
            <person name="Veneault-Fourrey C."/>
            <person name="LaButti K."/>
            <person name="Lindquist E.A."/>
            <person name="Lipzen A."/>
            <person name="Lundell T."/>
            <person name="Morin E."/>
            <person name="Murat C."/>
            <person name="Sun H."/>
            <person name="Tunlid A."/>
            <person name="Henrissat B."/>
            <person name="Grigoriev I.V."/>
            <person name="Hibbett D.S."/>
            <person name="Martin F."/>
            <person name="Nordberg H.P."/>
            <person name="Cantor M.N."/>
            <person name="Hua S.X."/>
        </authorList>
    </citation>
    <scope>NUCLEOTIDE SEQUENCE [LARGE SCALE GENOMIC DNA]</scope>
    <source>
        <strain evidence="2 3">Marx 270</strain>
    </source>
</reference>
<accession>A0A0C3PG30</accession>
<feature type="region of interest" description="Disordered" evidence="1">
    <location>
        <begin position="37"/>
        <end position="56"/>
    </location>
</feature>
<evidence type="ECO:0000313" key="2">
    <source>
        <dbReference type="EMBL" id="KIO06894.1"/>
    </source>
</evidence>
<reference evidence="3" key="2">
    <citation type="submission" date="2015-01" db="EMBL/GenBank/DDBJ databases">
        <title>Evolutionary Origins and Diversification of the Mycorrhizal Mutualists.</title>
        <authorList>
            <consortium name="DOE Joint Genome Institute"/>
            <consortium name="Mycorrhizal Genomics Consortium"/>
            <person name="Kohler A."/>
            <person name="Kuo A."/>
            <person name="Nagy L.G."/>
            <person name="Floudas D."/>
            <person name="Copeland A."/>
            <person name="Barry K.W."/>
            <person name="Cichocki N."/>
            <person name="Veneault-Fourrey C."/>
            <person name="LaButti K."/>
            <person name="Lindquist E.A."/>
            <person name="Lipzen A."/>
            <person name="Lundell T."/>
            <person name="Morin E."/>
            <person name="Murat C."/>
            <person name="Riley R."/>
            <person name="Ohm R."/>
            <person name="Sun H."/>
            <person name="Tunlid A."/>
            <person name="Henrissat B."/>
            <person name="Grigoriev I.V."/>
            <person name="Hibbett D.S."/>
            <person name="Martin F."/>
        </authorList>
    </citation>
    <scope>NUCLEOTIDE SEQUENCE [LARGE SCALE GENOMIC DNA]</scope>
    <source>
        <strain evidence="3">Marx 270</strain>
    </source>
</reference>
<sequence>MTPPFLDKQAEMTIPNPTAIFLIRTENVDTARGRLSTPHRRVWRQKQDAVTHRSSSHVHALNVCRVN</sequence>
<dbReference type="EMBL" id="KN831961">
    <property type="protein sequence ID" value="KIO06894.1"/>
    <property type="molecule type" value="Genomic_DNA"/>
</dbReference>
<proteinExistence type="predicted"/>
<evidence type="ECO:0000313" key="3">
    <source>
        <dbReference type="Proteomes" id="UP000054217"/>
    </source>
</evidence>
<dbReference type="HOGENOM" id="CLU_2813421_0_0_1"/>
<protein>
    <submittedName>
        <fullName evidence="2">Uncharacterized protein</fullName>
    </submittedName>
</protein>